<reference evidence="1 2" key="2">
    <citation type="submission" date="2017-09" db="EMBL/GenBank/DDBJ databases">
        <title>The genome of whitefly Bemisia tabaci, a global crop pest, provides novel insights into virus transmission, host adaptation and insecticide resistance.</title>
        <authorList>
            <person name="Kaur N."/>
            <person name="Kliot A."/>
            <person name="Pinheiro P.V."/>
            <person name="Luan J."/>
            <person name="Zheng Y."/>
            <person name="Liu W."/>
            <person name="Sun H."/>
            <person name="Yang X."/>
            <person name="Xu Y."/>
            <person name="Luo Y."/>
            <person name="Kruse A."/>
            <person name="Fisher T.W."/>
            <person name="Nelson D.R."/>
            <person name="Elimelech M."/>
            <person name="MacCoss M."/>
            <person name="Johnson R."/>
            <person name="Cohen E."/>
            <person name="Hunter W.B."/>
            <person name="Brown J.K."/>
            <person name="Jander G."/>
            <person name="Cilia M."/>
            <person name="Douglas A.E."/>
            <person name="Ghanim M."/>
            <person name="Simmons A.M."/>
            <person name="Wintermantel W.M."/>
            <person name="Ling K.-S."/>
            <person name="Fei Z."/>
        </authorList>
    </citation>
    <scope>NUCLEOTIDE SEQUENCE [LARGE SCALE GENOMIC DNA]</scope>
    <source>
        <strain evidence="1 2">MEAM1</strain>
    </source>
</reference>
<dbReference type="AlphaFoldDB" id="A0A249DZY8"/>
<evidence type="ECO:0000313" key="1">
    <source>
        <dbReference type="EMBL" id="ASX26342.1"/>
    </source>
</evidence>
<proteinExistence type="predicted"/>
<reference evidence="2" key="1">
    <citation type="submission" date="2016-06" db="EMBL/GenBank/DDBJ databases">
        <authorList>
            <person name="Chen W."/>
            <person name="Hasegawa D.K."/>
        </authorList>
    </citation>
    <scope>NUCLEOTIDE SEQUENCE [LARGE SCALE GENOMIC DNA]</scope>
    <source>
        <strain evidence="2">MEAM1</strain>
    </source>
</reference>
<organism evidence="1 2">
    <name type="scientific">Candidatus Hamiltonella defensa</name>
    <name type="common">Bemisia tabaci</name>
    <dbReference type="NCBI Taxonomy" id="672795"/>
    <lineage>
        <taxon>Bacteria</taxon>
        <taxon>Pseudomonadati</taxon>
        <taxon>Pseudomonadota</taxon>
        <taxon>Gammaproteobacteria</taxon>
        <taxon>Enterobacterales</taxon>
        <taxon>Enterobacteriaceae</taxon>
        <taxon>aphid secondary symbionts</taxon>
        <taxon>Candidatus Williamhamiltonella</taxon>
    </lineage>
</organism>
<dbReference type="Proteomes" id="UP000216438">
    <property type="component" value="Chromosome"/>
</dbReference>
<dbReference type="OrthoDB" id="9992062at2"/>
<evidence type="ECO:0000313" key="2">
    <source>
        <dbReference type="Proteomes" id="UP000216438"/>
    </source>
</evidence>
<name>A0A249DZY8_9ENTR</name>
<gene>
    <name evidence="1" type="ORF">BA171_04485</name>
</gene>
<accession>A0A249DZY8</accession>
<dbReference type="EMBL" id="CP016303">
    <property type="protein sequence ID" value="ASX26342.1"/>
    <property type="molecule type" value="Genomic_DNA"/>
</dbReference>
<sequence>MKHKYLFISFIIFFYIAVLTSSFYLNESYKNYLLIRILILSNFIIIIFLSGRHILIYSIITFIFFMFFSWIIQNSYFIHFYILFIFSLIFIFHYEKLTLKNCFIPIWLGSVLGLFTLLGLYFLGFSDNVVYNFPNGTKKNSLGFVNPNAVGLITTGIVILGHYINKKIEFLSLSLFFYIYLQVFARTALVLISVFYFYQFILKKLSDKFIKVGITLIIFLSFLVISTLIIENGFYFARLMNLPTFIKLDEVLSCRLSFASEYILGKNLLFPSIHKENQDFSWANLVVMLGGVLLYFIVGLQFFLVFRVERKFLKFNFLCLLLTYSSLFAENIVYAYFPIGLFVAFPHALIFNYCIKDLSKFLKKKKFQQN</sequence>
<protein>
    <submittedName>
        <fullName evidence="1">Uncharacterized protein</fullName>
    </submittedName>
</protein>